<feature type="transmembrane region" description="Helical" evidence="6">
    <location>
        <begin position="258"/>
        <end position="281"/>
    </location>
</feature>
<dbReference type="PANTHER" id="PTHR30520:SF6">
    <property type="entry name" value="FORMATE_NITRATE FAMILY TRANSPORTER (EUROFUNG)"/>
    <property type="match status" value="1"/>
</dbReference>
<evidence type="ECO:0000313" key="7">
    <source>
        <dbReference type="EMBL" id="KAF9465002.1"/>
    </source>
</evidence>
<keyword evidence="3 6" id="KW-1133">Transmembrane helix</keyword>
<dbReference type="PANTHER" id="PTHR30520">
    <property type="entry name" value="FORMATE TRANSPORTER-RELATED"/>
    <property type="match status" value="1"/>
</dbReference>
<evidence type="ECO:0000256" key="4">
    <source>
        <dbReference type="ARBA" id="ARBA00023136"/>
    </source>
</evidence>
<feature type="transmembrane region" description="Helical" evidence="6">
    <location>
        <begin position="105"/>
        <end position="124"/>
    </location>
</feature>
<gene>
    <name evidence="7" type="ORF">BDZ94DRAFT_1307442</name>
</gene>
<dbReference type="GO" id="GO:0015513">
    <property type="term" value="F:high-affinity secondary active nitrite transmembrane transporter activity"/>
    <property type="evidence" value="ECO:0007669"/>
    <property type="project" value="TreeGrafter"/>
</dbReference>
<dbReference type="InterPro" id="IPR023271">
    <property type="entry name" value="Aquaporin-like"/>
</dbReference>
<feature type="transmembrane region" description="Helical" evidence="6">
    <location>
        <begin position="65"/>
        <end position="84"/>
    </location>
</feature>
<evidence type="ECO:0000256" key="6">
    <source>
        <dbReference type="SAM" id="Phobius"/>
    </source>
</evidence>
<feature type="transmembrane region" description="Helical" evidence="6">
    <location>
        <begin position="31"/>
        <end position="53"/>
    </location>
</feature>
<evidence type="ECO:0000313" key="8">
    <source>
        <dbReference type="Proteomes" id="UP000807353"/>
    </source>
</evidence>
<keyword evidence="8" id="KW-1185">Reference proteome</keyword>
<dbReference type="EMBL" id="MU150250">
    <property type="protein sequence ID" value="KAF9465002.1"/>
    <property type="molecule type" value="Genomic_DNA"/>
</dbReference>
<proteinExistence type="inferred from homology"/>
<dbReference type="Gene3D" id="1.20.1080.10">
    <property type="entry name" value="Glycerol uptake facilitator protein"/>
    <property type="match status" value="1"/>
</dbReference>
<evidence type="ECO:0000256" key="5">
    <source>
        <dbReference type="ARBA" id="ARBA00049660"/>
    </source>
</evidence>
<sequence>MEVPSTLSAPQTAHAIVRYGIAKHNDRYEMVFIKAVAAGVMISFGGLLSEILSGGAVGLTQSDPGIVKVLGGFVFPVGLTMIVLQSQELLTSNMMVIIRFYEVEELIVSLILRVILQIFPMAVLQHAVPWWGLCVNWFIVFFGNLAGSLFFAAILVHYSGIVSAEPYASYIKTAAVHKAGDPQWHQIFLRGIGCNWLVSVAIWQSTAAKDTISKIVALWFPIWVFVACGFDHANMYSIPLGIMFGADLTVAEYIRKSLFASFFGNIIGGLVVALPATYYYYKDYRVDTQHTAERGEIFHNSDHSSDVTDTKQR</sequence>
<evidence type="ECO:0000256" key="3">
    <source>
        <dbReference type="ARBA" id="ARBA00022989"/>
    </source>
</evidence>
<accession>A0A9P5Y7I9</accession>
<dbReference type="GO" id="GO:0015707">
    <property type="term" value="P:nitrite transport"/>
    <property type="evidence" value="ECO:0007669"/>
    <property type="project" value="TreeGrafter"/>
</dbReference>
<evidence type="ECO:0000256" key="2">
    <source>
        <dbReference type="ARBA" id="ARBA00022692"/>
    </source>
</evidence>
<comment type="caution">
    <text evidence="7">The sequence shown here is derived from an EMBL/GenBank/DDBJ whole genome shotgun (WGS) entry which is preliminary data.</text>
</comment>
<comment type="subcellular location">
    <subcellularLocation>
        <location evidence="1">Membrane</location>
        <topology evidence="1">Multi-pass membrane protein</topology>
    </subcellularLocation>
</comment>
<protein>
    <submittedName>
        <fullName evidence="7">Formate/nitrite transporter</fullName>
    </submittedName>
</protein>
<feature type="transmembrane region" description="Helical" evidence="6">
    <location>
        <begin position="130"/>
        <end position="156"/>
    </location>
</feature>
<dbReference type="AlphaFoldDB" id="A0A9P5Y7I9"/>
<reference evidence="7" key="1">
    <citation type="submission" date="2020-11" db="EMBL/GenBank/DDBJ databases">
        <authorList>
            <consortium name="DOE Joint Genome Institute"/>
            <person name="Ahrendt S."/>
            <person name="Riley R."/>
            <person name="Andreopoulos W."/>
            <person name="Labutti K."/>
            <person name="Pangilinan J."/>
            <person name="Ruiz-Duenas F.J."/>
            <person name="Barrasa J.M."/>
            <person name="Sanchez-Garcia M."/>
            <person name="Camarero S."/>
            <person name="Miyauchi S."/>
            <person name="Serrano A."/>
            <person name="Linde D."/>
            <person name="Babiker R."/>
            <person name="Drula E."/>
            <person name="Ayuso-Fernandez I."/>
            <person name="Pacheco R."/>
            <person name="Padilla G."/>
            <person name="Ferreira P."/>
            <person name="Barriuso J."/>
            <person name="Kellner H."/>
            <person name="Castanera R."/>
            <person name="Alfaro M."/>
            <person name="Ramirez L."/>
            <person name="Pisabarro A.G."/>
            <person name="Kuo A."/>
            <person name="Tritt A."/>
            <person name="Lipzen A."/>
            <person name="He G."/>
            <person name="Yan M."/>
            <person name="Ng V."/>
            <person name="Cullen D."/>
            <person name="Martin F."/>
            <person name="Rosso M.-N."/>
            <person name="Henrissat B."/>
            <person name="Hibbett D."/>
            <person name="Martinez A.T."/>
            <person name="Grigoriev I.V."/>
        </authorList>
    </citation>
    <scope>NUCLEOTIDE SEQUENCE</scope>
    <source>
        <strain evidence="7">CBS 247.69</strain>
    </source>
</reference>
<comment type="similarity">
    <text evidence="5">Belongs to the FNT transporter (TC 1.A.16) family.</text>
</comment>
<keyword evidence="2 6" id="KW-0812">Transmembrane</keyword>
<dbReference type="GO" id="GO:0005886">
    <property type="term" value="C:plasma membrane"/>
    <property type="evidence" value="ECO:0007669"/>
    <property type="project" value="TreeGrafter"/>
</dbReference>
<evidence type="ECO:0000256" key="1">
    <source>
        <dbReference type="ARBA" id="ARBA00004141"/>
    </source>
</evidence>
<dbReference type="InterPro" id="IPR000292">
    <property type="entry name" value="For/NO2_transpt"/>
</dbReference>
<organism evidence="7 8">
    <name type="scientific">Collybia nuda</name>
    <dbReference type="NCBI Taxonomy" id="64659"/>
    <lineage>
        <taxon>Eukaryota</taxon>
        <taxon>Fungi</taxon>
        <taxon>Dikarya</taxon>
        <taxon>Basidiomycota</taxon>
        <taxon>Agaricomycotina</taxon>
        <taxon>Agaricomycetes</taxon>
        <taxon>Agaricomycetidae</taxon>
        <taxon>Agaricales</taxon>
        <taxon>Tricholomatineae</taxon>
        <taxon>Clitocybaceae</taxon>
        <taxon>Collybia</taxon>
    </lineage>
</organism>
<dbReference type="OrthoDB" id="4829at2759"/>
<name>A0A9P5Y7I9_9AGAR</name>
<dbReference type="Proteomes" id="UP000807353">
    <property type="component" value="Unassembled WGS sequence"/>
</dbReference>
<feature type="transmembrane region" description="Helical" evidence="6">
    <location>
        <begin position="215"/>
        <end position="238"/>
    </location>
</feature>
<keyword evidence="4 6" id="KW-0472">Membrane</keyword>
<dbReference type="Pfam" id="PF01226">
    <property type="entry name" value="Form_Nir_trans"/>
    <property type="match status" value="2"/>
</dbReference>